<keyword evidence="3" id="KW-1185">Reference proteome</keyword>
<proteinExistence type="predicted"/>
<name>A0A9X1WKB0_9CORY</name>
<comment type="caution">
    <text evidence="2">The sequence shown here is derived from an EMBL/GenBank/DDBJ whole genome shotgun (WGS) entry which is preliminary data.</text>
</comment>
<accession>A0A9X1WKB0</accession>
<feature type="transmembrane region" description="Helical" evidence="1">
    <location>
        <begin position="51"/>
        <end position="71"/>
    </location>
</feature>
<dbReference type="RefSeq" id="WP_244805464.1">
    <property type="nucleotide sequence ID" value="NZ_JALIEA010000017.1"/>
</dbReference>
<evidence type="ECO:0000313" key="3">
    <source>
        <dbReference type="Proteomes" id="UP001139207"/>
    </source>
</evidence>
<protein>
    <submittedName>
        <fullName evidence="2">Uncharacterized protein</fullName>
    </submittedName>
</protein>
<sequence>MTDHRNTREPSPAPVTNRPGAGWVLPAVGGAAAAALLVIAPTLPEGAGRTAAYLVAAVAMVAVITGFPLLLRRHHGSAGPGPRSAVAVGTFLGLFVGGLVAVVPAGLSTGQEQPGAVAGGPPGGLAEIWESAVALADGTIEAGSERLVSFDVDDFMERSASFSFIGDDGTVYSSNWSVSDGWGEVREDTTGSSPYTRRDSFGAAQVSADLDEVAADALEAGAGVVRGLTFLGVEIERADPGLVVDVPGREHVVGTDGAEAVIGVSLRDDPDTNIGVLTVQADAAGGLSAALASPADPVATLDRVETAYRAAGVDPAEVRLYEFTSMGDLDRESRIAVEVPGRRYYLDWATGGFAELEVADITGGAEGPVLADVDAAALGRAVDDARARGNLDPKELDDVSVDISDRLGEDAYAGRLTARVTVATDPDASGIYGVVGDEAGRYLGPV</sequence>
<keyword evidence="1" id="KW-1133">Transmembrane helix</keyword>
<dbReference type="Proteomes" id="UP001139207">
    <property type="component" value="Unassembled WGS sequence"/>
</dbReference>
<organism evidence="2 3">
    <name type="scientific">Corynebacterium kalidii</name>
    <dbReference type="NCBI Taxonomy" id="2931982"/>
    <lineage>
        <taxon>Bacteria</taxon>
        <taxon>Bacillati</taxon>
        <taxon>Actinomycetota</taxon>
        <taxon>Actinomycetes</taxon>
        <taxon>Mycobacteriales</taxon>
        <taxon>Corynebacteriaceae</taxon>
        <taxon>Corynebacterium</taxon>
    </lineage>
</organism>
<evidence type="ECO:0000313" key="2">
    <source>
        <dbReference type="EMBL" id="MCJ7859763.1"/>
    </source>
</evidence>
<keyword evidence="1" id="KW-0812">Transmembrane</keyword>
<keyword evidence="1" id="KW-0472">Membrane</keyword>
<dbReference type="AlphaFoldDB" id="A0A9X1WKB0"/>
<evidence type="ECO:0000256" key="1">
    <source>
        <dbReference type="SAM" id="Phobius"/>
    </source>
</evidence>
<gene>
    <name evidence="2" type="ORF">MUN33_13755</name>
</gene>
<feature type="transmembrane region" description="Helical" evidence="1">
    <location>
        <begin position="83"/>
        <end position="107"/>
    </location>
</feature>
<dbReference type="EMBL" id="JALIEA010000017">
    <property type="protein sequence ID" value="MCJ7859763.1"/>
    <property type="molecule type" value="Genomic_DNA"/>
</dbReference>
<reference evidence="2" key="1">
    <citation type="submission" date="2022-04" db="EMBL/GenBank/DDBJ databases">
        <title>Corynebacterium kalidii LD5P10.</title>
        <authorList>
            <person name="Sun J.Q."/>
        </authorList>
    </citation>
    <scope>NUCLEOTIDE SEQUENCE</scope>
    <source>
        <strain evidence="2">LD5P10</strain>
    </source>
</reference>
<feature type="transmembrane region" description="Helical" evidence="1">
    <location>
        <begin position="21"/>
        <end position="39"/>
    </location>
</feature>